<dbReference type="RefSeq" id="WP_015329675.1">
    <property type="nucleotide sequence ID" value="NC_020054.1"/>
</dbReference>
<dbReference type="AlphaFoldDB" id="I0K372"/>
<dbReference type="Pfam" id="PF01812">
    <property type="entry name" value="5-FTHF_cyc-lig"/>
    <property type="match status" value="1"/>
</dbReference>
<keyword evidence="5" id="KW-0460">Magnesium</keyword>
<keyword evidence="5" id="KW-0479">Metal-binding</keyword>
<dbReference type="GO" id="GO:0009396">
    <property type="term" value="P:folic acid-containing compound biosynthetic process"/>
    <property type="evidence" value="ECO:0007669"/>
    <property type="project" value="TreeGrafter"/>
</dbReference>
<dbReference type="EMBL" id="HE796683">
    <property type="protein sequence ID" value="CCG98575.1"/>
    <property type="molecule type" value="Genomic_DNA"/>
</dbReference>
<evidence type="ECO:0000313" key="6">
    <source>
        <dbReference type="EMBL" id="CCG98575.1"/>
    </source>
</evidence>
<organism evidence="6 7">
    <name type="scientific">Fibrella aestuarina BUZ 2</name>
    <dbReference type="NCBI Taxonomy" id="1166018"/>
    <lineage>
        <taxon>Bacteria</taxon>
        <taxon>Pseudomonadati</taxon>
        <taxon>Bacteroidota</taxon>
        <taxon>Cytophagia</taxon>
        <taxon>Cytophagales</taxon>
        <taxon>Spirosomataceae</taxon>
        <taxon>Fibrella</taxon>
    </lineage>
</organism>
<dbReference type="InterPro" id="IPR002698">
    <property type="entry name" value="FTHF_cligase"/>
</dbReference>
<dbReference type="Proteomes" id="UP000011058">
    <property type="component" value="Chromosome"/>
</dbReference>
<comment type="similarity">
    <text evidence="1 5">Belongs to the 5-formyltetrahydrofolate cyclo-ligase family.</text>
</comment>
<dbReference type="STRING" id="1166018.FAES_0564"/>
<evidence type="ECO:0000256" key="4">
    <source>
        <dbReference type="PIRSR" id="PIRSR006806-1"/>
    </source>
</evidence>
<comment type="cofactor">
    <cofactor evidence="5">
        <name>Mg(2+)</name>
        <dbReference type="ChEBI" id="CHEBI:18420"/>
    </cofactor>
</comment>
<dbReference type="NCBIfam" id="TIGR02727">
    <property type="entry name" value="MTHFS_bact"/>
    <property type="match status" value="1"/>
</dbReference>
<evidence type="ECO:0000256" key="3">
    <source>
        <dbReference type="ARBA" id="ARBA00022840"/>
    </source>
</evidence>
<evidence type="ECO:0000313" key="7">
    <source>
        <dbReference type="Proteomes" id="UP000011058"/>
    </source>
</evidence>
<protein>
    <recommendedName>
        <fullName evidence="5">5-formyltetrahydrofolate cyclo-ligase</fullName>
        <ecNumber evidence="5">6.3.3.2</ecNumber>
    </recommendedName>
</protein>
<dbReference type="PANTHER" id="PTHR23407:SF1">
    <property type="entry name" value="5-FORMYLTETRAHYDROFOLATE CYCLO-LIGASE"/>
    <property type="match status" value="1"/>
</dbReference>
<reference evidence="6 7" key="1">
    <citation type="journal article" date="2012" name="J. Bacteriol.">
        <title>Genome Sequence of Fibrella aestuarina BUZ 2T, a Filamentous Marine Bacterium.</title>
        <authorList>
            <person name="Filippini M."/>
            <person name="Qi W."/>
            <person name="Blom J."/>
            <person name="Goesmann A."/>
            <person name="Smits T.H."/>
            <person name="Bagheri H.C."/>
        </authorList>
    </citation>
    <scope>NUCLEOTIDE SEQUENCE [LARGE SCALE GENOMIC DNA]</scope>
    <source>
        <strain evidence="7">BUZ 2T</strain>
    </source>
</reference>
<dbReference type="InterPro" id="IPR037171">
    <property type="entry name" value="NagB/RpiA_transferase-like"/>
</dbReference>
<dbReference type="GO" id="GO:0046872">
    <property type="term" value="F:metal ion binding"/>
    <property type="evidence" value="ECO:0007669"/>
    <property type="project" value="UniProtKB-KW"/>
</dbReference>
<dbReference type="GO" id="GO:0005524">
    <property type="term" value="F:ATP binding"/>
    <property type="evidence" value="ECO:0007669"/>
    <property type="project" value="UniProtKB-KW"/>
</dbReference>
<keyword evidence="2 4" id="KW-0547">Nucleotide-binding</keyword>
<dbReference type="HOGENOM" id="CLU_066245_0_2_10"/>
<feature type="binding site" evidence="4">
    <location>
        <position position="61"/>
    </location>
    <ligand>
        <name>substrate</name>
    </ligand>
</feature>
<dbReference type="PANTHER" id="PTHR23407">
    <property type="entry name" value="ATPASE INHIBITOR/5-FORMYLTETRAHYDROFOLATE CYCLO-LIGASE"/>
    <property type="match status" value="1"/>
</dbReference>
<name>I0K372_9BACT</name>
<dbReference type="OrthoDB" id="9801938at2"/>
<dbReference type="SUPFAM" id="SSF100950">
    <property type="entry name" value="NagB/RpiA/CoA transferase-like"/>
    <property type="match status" value="1"/>
</dbReference>
<dbReference type="eggNOG" id="COG0212">
    <property type="taxonomic scope" value="Bacteria"/>
</dbReference>
<dbReference type="PATRIC" id="fig|1166018.3.peg.573"/>
<keyword evidence="3 4" id="KW-0067">ATP-binding</keyword>
<evidence type="ECO:0000256" key="1">
    <source>
        <dbReference type="ARBA" id="ARBA00010638"/>
    </source>
</evidence>
<evidence type="ECO:0000256" key="2">
    <source>
        <dbReference type="ARBA" id="ARBA00022741"/>
    </source>
</evidence>
<dbReference type="GO" id="GO:0035999">
    <property type="term" value="P:tetrahydrofolate interconversion"/>
    <property type="evidence" value="ECO:0007669"/>
    <property type="project" value="TreeGrafter"/>
</dbReference>
<feature type="binding site" evidence="4">
    <location>
        <begin position="140"/>
        <end position="148"/>
    </location>
    <ligand>
        <name>ATP</name>
        <dbReference type="ChEBI" id="CHEBI:30616"/>
    </ligand>
</feature>
<comment type="catalytic activity">
    <reaction evidence="5">
        <text>(6S)-5-formyl-5,6,7,8-tetrahydrofolate + ATP = (6R)-5,10-methenyltetrahydrofolate + ADP + phosphate</text>
        <dbReference type="Rhea" id="RHEA:10488"/>
        <dbReference type="ChEBI" id="CHEBI:30616"/>
        <dbReference type="ChEBI" id="CHEBI:43474"/>
        <dbReference type="ChEBI" id="CHEBI:57455"/>
        <dbReference type="ChEBI" id="CHEBI:57457"/>
        <dbReference type="ChEBI" id="CHEBI:456216"/>
        <dbReference type="EC" id="6.3.3.2"/>
    </reaction>
</comment>
<keyword evidence="7" id="KW-1185">Reference proteome</keyword>
<dbReference type="EC" id="6.3.3.2" evidence="5"/>
<feature type="binding site" evidence="4">
    <location>
        <position position="54"/>
    </location>
    <ligand>
        <name>substrate</name>
    </ligand>
</feature>
<dbReference type="KEGG" id="fae:FAES_0564"/>
<feature type="binding site" evidence="4">
    <location>
        <begin position="3"/>
        <end position="7"/>
    </location>
    <ligand>
        <name>ATP</name>
        <dbReference type="ChEBI" id="CHEBI:30616"/>
    </ligand>
</feature>
<dbReference type="InterPro" id="IPR024185">
    <property type="entry name" value="FTHF_cligase-like_sf"/>
</dbReference>
<gene>
    <name evidence="6" type="primary">ygfA</name>
    <name evidence="6" type="ORF">FAES_0564</name>
</gene>
<evidence type="ECO:0000256" key="5">
    <source>
        <dbReference type="RuleBase" id="RU361279"/>
    </source>
</evidence>
<dbReference type="PIRSF" id="PIRSF006806">
    <property type="entry name" value="FTHF_cligase"/>
    <property type="match status" value="1"/>
</dbReference>
<proteinExistence type="inferred from homology"/>
<keyword evidence="6" id="KW-0436">Ligase</keyword>
<sequence>MTKADIRRHYKARRAALSPADVAALSEQLAELFFADDQIRAYLNVPNAVLHTFLPIRRQQEVDTWHIIRRLRAEWPQIVVLSSITDPATHALTSFRLTPDTILTENRWGIPEPAGPVDTNVPTPTLVLVPLLAFDTQGHRVGYGGGYYDRFLSQLPRMCQTIGLSFFPALSRLDSIEPTDVPLTACIEPAQVVKWSLFNEKS</sequence>
<dbReference type="Gene3D" id="3.40.50.10420">
    <property type="entry name" value="NagB/RpiA/CoA transferase-like"/>
    <property type="match status" value="1"/>
</dbReference>
<accession>I0K372</accession>
<dbReference type="GO" id="GO:0030272">
    <property type="term" value="F:5-formyltetrahydrofolate cyclo-ligase activity"/>
    <property type="evidence" value="ECO:0007669"/>
    <property type="project" value="UniProtKB-EC"/>
</dbReference>